<protein>
    <submittedName>
        <fullName evidence="1">Uncharacterized protein</fullName>
    </submittedName>
</protein>
<gene>
    <name evidence="1" type="ORF">RA086_02340</name>
</gene>
<comment type="caution">
    <text evidence="1">The sequence shown here is derived from an EMBL/GenBank/DDBJ whole genome shotgun (WGS) entry which is preliminary data.</text>
</comment>
<evidence type="ECO:0000313" key="2">
    <source>
        <dbReference type="Proteomes" id="UP001227831"/>
    </source>
</evidence>
<dbReference type="Proteomes" id="UP001227831">
    <property type="component" value="Unassembled WGS sequence"/>
</dbReference>
<dbReference type="RefSeq" id="WP_308702313.1">
    <property type="nucleotide sequence ID" value="NZ_AP027463.1"/>
</dbReference>
<sequence length="179" mass="20298">MSATEEVIKQLPIVLKDGQPQTQAEIWSELIKDTRLKSMLFTTSGKARKGVLQGITTRIKQGKLKGLAMTTNEAGHSAISYVGVSVNERLSRYQFMLTGLGNLDIKADLSDSQRKQWERLMVQTVSLHRNLNKFNDQFNQNKMTEIFYPKDQKSVAKENDTYPISKFKSKANKAKSVKK</sequence>
<organism evidence="1 2">
    <name type="scientific">Lactiplantibacillus brownii</name>
    <dbReference type="NCBI Taxonomy" id="3069269"/>
    <lineage>
        <taxon>Bacteria</taxon>
        <taxon>Bacillati</taxon>
        <taxon>Bacillota</taxon>
        <taxon>Bacilli</taxon>
        <taxon>Lactobacillales</taxon>
        <taxon>Lactobacillaceae</taxon>
        <taxon>Lactiplantibacillus</taxon>
    </lineage>
</organism>
<proteinExistence type="predicted"/>
<keyword evidence="2" id="KW-1185">Reference proteome</keyword>
<reference evidence="1 2" key="1">
    <citation type="journal article" date="2023" name="Int. J. Syst. Evol. Microbiol.">
        <title>Lactiplantibacillus brownii sp. nov., a novel psychrotolerant species isolated from sauerkraut.</title>
        <authorList>
            <person name="Heng Y.C."/>
            <person name="Silvaraju S."/>
            <person name="Lee J.K.Y."/>
            <person name="Kittelmann S."/>
        </authorList>
    </citation>
    <scope>NUCLEOTIDE SEQUENCE [LARGE SCALE GENOMIC DNA]</scope>
    <source>
        <strain evidence="1 2">WILCCON 0030</strain>
    </source>
</reference>
<accession>A0ABU1A6A4</accession>
<dbReference type="EMBL" id="JAVCWF010000001">
    <property type="protein sequence ID" value="MDQ7936484.1"/>
    <property type="molecule type" value="Genomic_DNA"/>
</dbReference>
<evidence type="ECO:0000313" key="1">
    <source>
        <dbReference type="EMBL" id="MDQ7936484.1"/>
    </source>
</evidence>
<name>A0ABU1A6A4_9LACO</name>